<dbReference type="AlphaFoldDB" id="E9G5Y1"/>
<dbReference type="HOGENOM" id="CLU_014435_1_0_1"/>
<dbReference type="GO" id="GO:0071013">
    <property type="term" value="C:catalytic step 2 spliceosome"/>
    <property type="evidence" value="ECO:0000318"/>
    <property type="project" value="GO_Central"/>
</dbReference>
<dbReference type="GO" id="GO:0005684">
    <property type="term" value="C:U2-type spliceosomal complex"/>
    <property type="evidence" value="ECO:0000318"/>
    <property type="project" value="GO_Central"/>
</dbReference>
<reference evidence="3 4" key="1">
    <citation type="journal article" date="2011" name="Science">
        <title>The ecoresponsive genome of Daphnia pulex.</title>
        <authorList>
            <person name="Colbourne J.K."/>
            <person name="Pfrender M.E."/>
            <person name="Gilbert D."/>
            <person name="Thomas W.K."/>
            <person name="Tucker A."/>
            <person name="Oakley T.H."/>
            <person name="Tokishita S."/>
            <person name="Aerts A."/>
            <person name="Arnold G.J."/>
            <person name="Basu M.K."/>
            <person name="Bauer D.J."/>
            <person name="Caceres C.E."/>
            <person name="Carmel L."/>
            <person name="Casola C."/>
            <person name="Choi J.H."/>
            <person name="Detter J.C."/>
            <person name="Dong Q."/>
            <person name="Dusheyko S."/>
            <person name="Eads B.D."/>
            <person name="Frohlich T."/>
            <person name="Geiler-Samerotte K.A."/>
            <person name="Gerlach D."/>
            <person name="Hatcher P."/>
            <person name="Jogdeo S."/>
            <person name="Krijgsveld J."/>
            <person name="Kriventseva E.V."/>
            <person name="Kultz D."/>
            <person name="Laforsch C."/>
            <person name="Lindquist E."/>
            <person name="Lopez J."/>
            <person name="Manak J.R."/>
            <person name="Muller J."/>
            <person name="Pangilinan J."/>
            <person name="Patwardhan R.P."/>
            <person name="Pitluck S."/>
            <person name="Pritham E.J."/>
            <person name="Rechtsteiner A."/>
            <person name="Rho M."/>
            <person name="Rogozin I.B."/>
            <person name="Sakarya O."/>
            <person name="Salamov A."/>
            <person name="Schaack S."/>
            <person name="Shapiro H."/>
            <person name="Shiga Y."/>
            <person name="Skalitzky C."/>
            <person name="Smith Z."/>
            <person name="Souvorov A."/>
            <person name="Sung W."/>
            <person name="Tang Z."/>
            <person name="Tsuchiya D."/>
            <person name="Tu H."/>
            <person name="Vos H."/>
            <person name="Wang M."/>
            <person name="Wolf Y.I."/>
            <person name="Yamagata H."/>
            <person name="Yamada T."/>
            <person name="Ye Y."/>
            <person name="Shaw J.R."/>
            <person name="Andrews J."/>
            <person name="Crease T.J."/>
            <person name="Tang H."/>
            <person name="Lucas S.M."/>
            <person name="Robertson H.M."/>
            <person name="Bork P."/>
            <person name="Koonin E.V."/>
            <person name="Zdobnov E.M."/>
            <person name="Grigoriev I.V."/>
            <person name="Lynch M."/>
            <person name="Boore J.L."/>
        </authorList>
    </citation>
    <scope>NUCLEOTIDE SEQUENCE [LARGE SCALE GENOMIC DNA]</scope>
</reference>
<accession>E9G5Y1</accession>
<dbReference type="InParanoid" id="E9G5Y1"/>
<evidence type="ECO:0000313" key="3">
    <source>
        <dbReference type="EMBL" id="EFX84843.1"/>
    </source>
</evidence>
<dbReference type="STRING" id="6669.E9G5Y1"/>
<dbReference type="InterPro" id="IPR006568">
    <property type="entry name" value="PSP_pro-rich"/>
</dbReference>
<protein>
    <recommendedName>
        <fullName evidence="2">PSP proline-rich domain-containing protein</fullName>
    </recommendedName>
</protein>
<name>E9G5Y1_DAPPU</name>
<dbReference type="Proteomes" id="UP000000305">
    <property type="component" value="Unassembled WGS sequence"/>
</dbReference>
<dbReference type="InterPro" id="IPR052584">
    <property type="entry name" value="U2_snRNP_Complex_Component"/>
</dbReference>
<dbReference type="SMART" id="SM00581">
    <property type="entry name" value="PSP"/>
    <property type="match status" value="1"/>
</dbReference>
<dbReference type="GO" id="GO:0005686">
    <property type="term" value="C:U2 snRNP"/>
    <property type="evidence" value="ECO:0000318"/>
    <property type="project" value="GO_Central"/>
</dbReference>
<feature type="compositionally biased region" description="Acidic residues" evidence="1">
    <location>
        <begin position="235"/>
        <end position="258"/>
    </location>
</feature>
<dbReference type="Pfam" id="PF04037">
    <property type="entry name" value="DUF382"/>
    <property type="match status" value="1"/>
</dbReference>
<organism evidence="3 4">
    <name type="scientific">Daphnia pulex</name>
    <name type="common">Water flea</name>
    <dbReference type="NCBI Taxonomy" id="6669"/>
    <lineage>
        <taxon>Eukaryota</taxon>
        <taxon>Metazoa</taxon>
        <taxon>Ecdysozoa</taxon>
        <taxon>Arthropoda</taxon>
        <taxon>Crustacea</taxon>
        <taxon>Branchiopoda</taxon>
        <taxon>Diplostraca</taxon>
        <taxon>Cladocera</taxon>
        <taxon>Anomopoda</taxon>
        <taxon>Daphniidae</taxon>
        <taxon>Daphnia</taxon>
    </lineage>
</organism>
<dbReference type="KEGG" id="dpx:DAPPUDRAFT_187692"/>
<proteinExistence type="predicted"/>
<dbReference type="eggNOG" id="KOG2330">
    <property type="taxonomic scope" value="Eukaryota"/>
</dbReference>
<dbReference type="PANTHER" id="PTHR12785:SF6">
    <property type="entry name" value="SPLICING FACTOR 3B SUBUNIT 2"/>
    <property type="match status" value="1"/>
</dbReference>
<dbReference type="EMBL" id="GL732533">
    <property type="protein sequence ID" value="EFX84843.1"/>
    <property type="molecule type" value="Genomic_DNA"/>
</dbReference>
<dbReference type="InterPro" id="IPR007180">
    <property type="entry name" value="DUF382"/>
</dbReference>
<feature type="domain" description="PSP proline-rich" evidence="2">
    <location>
        <begin position="125"/>
        <end position="183"/>
    </location>
</feature>
<sequence length="419" mass="47159">MHDVTARDPKLLVLLKATRNSVPVPRHWCAKRKYLQGKRGIEKPPFNLPDFIKKTGIMEMRAALQEKEESKTLKAKMRERVRPKMGRVDIDYQKLHDAFFKWQTKPKMTIMGDLYYEGKEFETRMKDKKPGELSDELRTALGMPVGPSSNKIPPPWLIAMQRYGPPPSYPNLKIPGLNAPIPDGSSFGYHAGGWGKPPVDEFGRPLYGDVFGLTGIAGDTILLDEEVDRTLWGELESEEEEEEVEESEEEEGEDEESAIDQSGLVTPAEGLATPSGFSSVPAGLETPDMIELRKKKIEAEMESNETPQLYTVLPEKRTDRIGQAMMGSTHVYDIASATTTQKSSGGVELSLDPSELEGLDSESMAARYEQTLREQQGNLAKEDFSDMVAEHAAKQKSKRKRQQQQTDTKQAKKYKEFKF</sequence>
<dbReference type="PhylomeDB" id="E9G5Y1"/>
<feature type="region of interest" description="Disordered" evidence="1">
    <location>
        <begin position="388"/>
        <end position="419"/>
    </location>
</feature>
<feature type="region of interest" description="Disordered" evidence="1">
    <location>
        <begin position="234"/>
        <end position="259"/>
    </location>
</feature>
<dbReference type="GO" id="GO:0000398">
    <property type="term" value="P:mRNA splicing, via spliceosome"/>
    <property type="evidence" value="ECO:0000318"/>
    <property type="project" value="GO_Central"/>
</dbReference>
<keyword evidence="4" id="KW-1185">Reference proteome</keyword>
<dbReference type="GO" id="GO:0005689">
    <property type="term" value="C:U12-type spliceosomal complex"/>
    <property type="evidence" value="ECO:0000318"/>
    <property type="project" value="GO_Central"/>
</dbReference>
<evidence type="ECO:0000259" key="2">
    <source>
        <dbReference type="SMART" id="SM00581"/>
    </source>
</evidence>
<dbReference type="OMA" id="SCSRHIR"/>
<dbReference type="PANTHER" id="PTHR12785">
    <property type="entry name" value="SPLICING FACTOR 3B"/>
    <property type="match status" value="1"/>
</dbReference>
<dbReference type="FunCoup" id="E9G5Y1">
    <property type="interactions" value="2542"/>
</dbReference>
<dbReference type="OrthoDB" id="10260794at2759"/>
<feature type="region of interest" description="Disordered" evidence="1">
    <location>
        <begin position="339"/>
        <end position="361"/>
    </location>
</feature>
<feature type="compositionally biased region" description="Basic and acidic residues" evidence="1">
    <location>
        <begin position="409"/>
        <end position="419"/>
    </location>
</feature>
<evidence type="ECO:0000313" key="4">
    <source>
        <dbReference type="Proteomes" id="UP000000305"/>
    </source>
</evidence>
<gene>
    <name evidence="3" type="ORF">DAPPUDRAFT_187692</name>
</gene>
<dbReference type="GO" id="GO:0071011">
    <property type="term" value="C:precatalytic spliceosome"/>
    <property type="evidence" value="ECO:0000318"/>
    <property type="project" value="GO_Central"/>
</dbReference>
<dbReference type="Pfam" id="PF04046">
    <property type="entry name" value="PSP"/>
    <property type="match status" value="1"/>
</dbReference>
<evidence type="ECO:0000256" key="1">
    <source>
        <dbReference type="SAM" id="MobiDB-lite"/>
    </source>
</evidence>